<evidence type="ECO:0000256" key="1">
    <source>
        <dbReference type="ARBA" id="ARBA00004651"/>
    </source>
</evidence>
<evidence type="ECO:0000313" key="10">
    <source>
        <dbReference type="EMBL" id="AZG76600.1"/>
    </source>
</evidence>
<comment type="subcellular location">
    <subcellularLocation>
        <location evidence="1">Cell membrane</location>
        <topology evidence="1">Multi-pass membrane protein</topology>
    </subcellularLocation>
</comment>
<evidence type="ECO:0000256" key="4">
    <source>
        <dbReference type="ARBA" id="ARBA00022989"/>
    </source>
</evidence>
<evidence type="ECO:0000259" key="9">
    <source>
        <dbReference type="Pfam" id="PF13567"/>
    </source>
</evidence>
<evidence type="ECO:0000256" key="2">
    <source>
        <dbReference type="ARBA" id="ARBA00022475"/>
    </source>
</evidence>
<dbReference type="KEGG" id="mros:EHO51_07585"/>
<dbReference type="InterPro" id="IPR025405">
    <property type="entry name" value="DUF4131"/>
</dbReference>
<feature type="transmembrane region" description="Helical" evidence="7">
    <location>
        <begin position="441"/>
        <end position="460"/>
    </location>
</feature>
<feature type="transmembrane region" description="Helical" evidence="7">
    <location>
        <begin position="539"/>
        <end position="557"/>
    </location>
</feature>
<dbReference type="Pfam" id="PF13567">
    <property type="entry name" value="DUF4131"/>
    <property type="match status" value="1"/>
</dbReference>
<dbReference type="PANTHER" id="PTHR30619:SF1">
    <property type="entry name" value="RECOMBINATION PROTEIN 2"/>
    <property type="match status" value="1"/>
</dbReference>
<name>A0A3G8M668_9HYPH</name>
<dbReference type="PANTHER" id="PTHR30619">
    <property type="entry name" value="DNA INTERNALIZATION/COMPETENCE PROTEIN COMEC/REC2"/>
    <property type="match status" value="1"/>
</dbReference>
<dbReference type="GO" id="GO:0005886">
    <property type="term" value="C:plasma membrane"/>
    <property type="evidence" value="ECO:0007669"/>
    <property type="project" value="UniProtKB-SubCell"/>
</dbReference>
<evidence type="ECO:0000256" key="5">
    <source>
        <dbReference type="ARBA" id="ARBA00023136"/>
    </source>
</evidence>
<evidence type="ECO:0000256" key="3">
    <source>
        <dbReference type="ARBA" id="ARBA00022692"/>
    </source>
</evidence>
<evidence type="ECO:0000259" key="8">
    <source>
        <dbReference type="Pfam" id="PF03772"/>
    </source>
</evidence>
<evidence type="ECO:0000256" key="7">
    <source>
        <dbReference type="SAM" id="Phobius"/>
    </source>
</evidence>
<sequence length="754" mass="81017">MNDISRTAEREERGRDLSSRVFPLRVRGLAEALRTALEQERALRRPFLWLVVASGGGVVLYFSAEREPSLALCLCALAAFAILAALTRRHARAHALFLTLAFIALGFASGAWRTARVAAPIVPRVGIGELTGFVEEVDLRRAGARFILRVASAEGFPDDIVPSRVRLTTRGEPNFSAGDFIAFKARLMPPARAALPGGYDFARDAFFARIGAVGNALGRIETMSPPEPAPFSLRFFAHVDHMRNALAMRVYRIIEGDAGAIAAAMVTGKRDLLSEDAKSLIRRAGIFHIITISGVQMTLVAGIFFVGFRRLLATSQTLALNYPIKKWAAALAMLGAILYDIGTGSRVGTERALVMTLIMLAAVLFDRPSLSMRNLALAALFIIAFEPEALLGASFQLSFAAVAALIAVYEWRGEYLAKRRIDDRAPQGRWGALRESVAERLLHGPGAAIFATLCATSATASFMANDFHELSPYVLIGNPLTLAIIEFFAVPCALVGAALYPLGLDGFIWRYLKLGIDLVTYLAGLIASAPGASLPVKAFAPWAILFLSLAVLSLVLWRTWAWRALAIPLALIGLMGARSGAPFDLAVPATGESAALRLPSGQLAVLGQKPSAFAAEQWLRADGDARQSADARSGVACDDTGCVAKAVNGRFVALVAGRGGFFEDCARAAVIVTPLYAPLGCAAEIVIDRRRLSETGAVALRFKAEGVEWTTARAIDEDRPWSPAPRNRRASGFTAPLSDEERSAEDARAMEPLE</sequence>
<keyword evidence="5 7" id="KW-0472">Membrane</keyword>
<accession>A0A3G8M668</accession>
<feature type="domain" description="ComEC/Rec2-related protein" evidence="8">
    <location>
        <begin position="265"/>
        <end position="559"/>
    </location>
</feature>
<dbReference type="InterPro" id="IPR052159">
    <property type="entry name" value="Competence_DNA_uptake"/>
</dbReference>
<dbReference type="Pfam" id="PF03772">
    <property type="entry name" value="Competence"/>
    <property type="match status" value="1"/>
</dbReference>
<feature type="transmembrane region" description="Helical" evidence="7">
    <location>
        <begin position="70"/>
        <end position="87"/>
    </location>
</feature>
<dbReference type="InterPro" id="IPR004477">
    <property type="entry name" value="ComEC_N"/>
</dbReference>
<keyword evidence="4 7" id="KW-1133">Transmembrane helix</keyword>
<dbReference type="AlphaFoldDB" id="A0A3G8M668"/>
<feature type="transmembrane region" description="Helical" evidence="7">
    <location>
        <begin position="514"/>
        <end position="533"/>
    </location>
</feature>
<dbReference type="EMBL" id="CP034086">
    <property type="protein sequence ID" value="AZG76600.1"/>
    <property type="molecule type" value="Genomic_DNA"/>
</dbReference>
<organism evidence="10 11">
    <name type="scientific">Methylocystis rosea</name>
    <dbReference type="NCBI Taxonomy" id="173366"/>
    <lineage>
        <taxon>Bacteria</taxon>
        <taxon>Pseudomonadati</taxon>
        <taxon>Pseudomonadota</taxon>
        <taxon>Alphaproteobacteria</taxon>
        <taxon>Hyphomicrobiales</taxon>
        <taxon>Methylocystaceae</taxon>
        <taxon>Methylocystis</taxon>
    </lineage>
</organism>
<dbReference type="NCBIfam" id="TIGR00360">
    <property type="entry name" value="ComEC_N-term"/>
    <property type="match status" value="1"/>
</dbReference>
<gene>
    <name evidence="10" type="ORF">EHO51_07585</name>
</gene>
<feature type="transmembrane region" description="Helical" evidence="7">
    <location>
        <begin position="286"/>
        <end position="307"/>
    </location>
</feature>
<feature type="transmembrane region" description="Helical" evidence="7">
    <location>
        <begin position="93"/>
        <end position="112"/>
    </location>
</feature>
<keyword evidence="2" id="KW-1003">Cell membrane</keyword>
<feature type="region of interest" description="Disordered" evidence="6">
    <location>
        <begin position="715"/>
        <end position="754"/>
    </location>
</feature>
<feature type="compositionally biased region" description="Basic and acidic residues" evidence="6">
    <location>
        <begin position="739"/>
        <end position="754"/>
    </location>
</feature>
<feature type="transmembrane region" description="Helical" evidence="7">
    <location>
        <begin position="327"/>
        <end position="345"/>
    </location>
</feature>
<feature type="transmembrane region" description="Helical" evidence="7">
    <location>
        <begin position="47"/>
        <end position="63"/>
    </location>
</feature>
<proteinExistence type="predicted"/>
<dbReference type="RefSeq" id="WP_124738377.1">
    <property type="nucleotide sequence ID" value="NZ_CP034086.1"/>
</dbReference>
<feature type="transmembrane region" description="Helical" evidence="7">
    <location>
        <begin position="390"/>
        <end position="411"/>
    </location>
</feature>
<evidence type="ECO:0000313" key="11">
    <source>
        <dbReference type="Proteomes" id="UP000273982"/>
    </source>
</evidence>
<evidence type="ECO:0000256" key="6">
    <source>
        <dbReference type="SAM" id="MobiDB-lite"/>
    </source>
</evidence>
<keyword evidence="3 7" id="KW-0812">Transmembrane</keyword>
<feature type="transmembrane region" description="Helical" evidence="7">
    <location>
        <begin position="480"/>
        <end position="502"/>
    </location>
</feature>
<feature type="domain" description="DUF4131" evidence="9">
    <location>
        <begin position="70"/>
        <end position="218"/>
    </location>
</feature>
<dbReference type="Proteomes" id="UP000273982">
    <property type="component" value="Chromosome"/>
</dbReference>
<protein>
    <submittedName>
        <fullName evidence="10">ComEC family competence protein</fullName>
    </submittedName>
</protein>
<reference evidence="10 11" key="1">
    <citation type="submission" date="2018-11" db="EMBL/GenBank/DDBJ databases">
        <title>Genome squencing of methanotrophic bacteria isolated from alkaline groundwater in Korea.</title>
        <authorList>
            <person name="Nguyen L.N."/>
        </authorList>
    </citation>
    <scope>NUCLEOTIDE SEQUENCE [LARGE SCALE GENOMIC DNA]</scope>
    <source>
        <strain evidence="10 11">GW6</strain>
    </source>
</reference>